<organism evidence="2 3">
    <name type="scientific">Trichoderma ghanense</name>
    <dbReference type="NCBI Taxonomy" id="65468"/>
    <lineage>
        <taxon>Eukaryota</taxon>
        <taxon>Fungi</taxon>
        <taxon>Dikarya</taxon>
        <taxon>Ascomycota</taxon>
        <taxon>Pezizomycotina</taxon>
        <taxon>Sordariomycetes</taxon>
        <taxon>Hypocreomycetidae</taxon>
        <taxon>Hypocreales</taxon>
        <taxon>Hypocreaceae</taxon>
        <taxon>Trichoderma</taxon>
    </lineage>
</organism>
<gene>
    <name evidence="2" type="ORF">CCMA1212_002491</name>
</gene>
<reference evidence="2 3" key="1">
    <citation type="submission" date="2018-01" db="EMBL/GenBank/DDBJ databases">
        <title>Genome characterization of the sugarcane-associated fungus Trichoderma ghanense CCMA-1212 and their application in lignocelulose bioconversion.</title>
        <authorList>
            <person name="Steindorff A.S."/>
            <person name="Mendes T.D."/>
            <person name="Vilela E.S.D."/>
            <person name="Rodrigues D.S."/>
            <person name="Formighieri E.F."/>
            <person name="Melo I.S."/>
            <person name="Favaro L.C.L."/>
        </authorList>
    </citation>
    <scope>NUCLEOTIDE SEQUENCE [LARGE SCALE GENOMIC DNA]</scope>
    <source>
        <strain evidence="2 3">CCMA-1212</strain>
    </source>
</reference>
<accession>A0ABY2H9Q6</accession>
<feature type="region of interest" description="Disordered" evidence="1">
    <location>
        <begin position="1"/>
        <end position="31"/>
    </location>
</feature>
<dbReference type="GeneID" id="300574323"/>
<evidence type="ECO:0000256" key="1">
    <source>
        <dbReference type="SAM" id="MobiDB-lite"/>
    </source>
</evidence>
<name>A0ABY2H9Q6_9HYPO</name>
<proteinExistence type="predicted"/>
<protein>
    <submittedName>
        <fullName evidence="2">Uncharacterized protein</fullName>
    </submittedName>
</protein>
<sequence length="73" mass="7759">MSPGSRKQPELGMMAGWPWRNQENPSWHPGTLQRAPAASLVLVLSPSSAGRSQRGILASSEAAARGNPLAPRQ</sequence>
<feature type="region of interest" description="Disordered" evidence="1">
    <location>
        <begin position="50"/>
        <end position="73"/>
    </location>
</feature>
<comment type="caution">
    <text evidence="2">The sequence shown here is derived from an EMBL/GenBank/DDBJ whole genome shotgun (WGS) entry which is preliminary data.</text>
</comment>
<evidence type="ECO:0000313" key="2">
    <source>
        <dbReference type="EMBL" id="TFB04973.1"/>
    </source>
</evidence>
<dbReference type="EMBL" id="PPTA01000003">
    <property type="protein sequence ID" value="TFB04973.1"/>
    <property type="molecule type" value="Genomic_DNA"/>
</dbReference>
<keyword evidence="3" id="KW-1185">Reference proteome</keyword>
<dbReference type="RefSeq" id="XP_073561174.1">
    <property type="nucleotide sequence ID" value="XM_073699873.1"/>
</dbReference>
<evidence type="ECO:0000313" key="3">
    <source>
        <dbReference type="Proteomes" id="UP001642720"/>
    </source>
</evidence>
<dbReference type="Proteomes" id="UP001642720">
    <property type="component" value="Unassembled WGS sequence"/>
</dbReference>